<evidence type="ECO:0000313" key="2">
    <source>
        <dbReference type="Proteomes" id="UP001150942"/>
    </source>
</evidence>
<dbReference type="Proteomes" id="UP001150942">
    <property type="component" value="Unassembled WGS sequence"/>
</dbReference>
<accession>A0A9W9MUB5</accession>
<reference evidence="1" key="2">
    <citation type="journal article" date="2023" name="IMA Fungus">
        <title>Comparative genomic study of the Penicillium genus elucidates a diverse pangenome and 15 lateral gene transfer events.</title>
        <authorList>
            <person name="Petersen C."/>
            <person name="Sorensen T."/>
            <person name="Nielsen M.R."/>
            <person name="Sondergaard T.E."/>
            <person name="Sorensen J.L."/>
            <person name="Fitzpatrick D.A."/>
            <person name="Frisvad J.C."/>
            <person name="Nielsen K.L."/>
        </authorList>
    </citation>
    <scope>NUCLEOTIDE SEQUENCE</scope>
    <source>
        <strain evidence="1">IBT 20477</strain>
    </source>
</reference>
<reference evidence="1" key="1">
    <citation type="submission" date="2022-11" db="EMBL/GenBank/DDBJ databases">
        <authorList>
            <person name="Petersen C."/>
        </authorList>
    </citation>
    <scope>NUCLEOTIDE SEQUENCE</scope>
    <source>
        <strain evidence="1">IBT 20477</strain>
    </source>
</reference>
<protein>
    <submittedName>
        <fullName evidence="1">Uncharacterized protein</fullName>
    </submittedName>
</protein>
<dbReference type="OrthoDB" id="4199986at2759"/>
<dbReference type="AlphaFoldDB" id="A0A9W9MUB5"/>
<keyword evidence="2" id="KW-1185">Reference proteome</keyword>
<proteinExistence type="predicted"/>
<evidence type="ECO:0000313" key="1">
    <source>
        <dbReference type="EMBL" id="KAJ5207643.1"/>
    </source>
</evidence>
<dbReference type="EMBL" id="JAPQKQ010000002">
    <property type="protein sequence ID" value="KAJ5207643.1"/>
    <property type="molecule type" value="Genomic_DNA"/>
</dbReference>
<gene>
    <name evidence="1" type="ORF">N7449_002022</name>
</gene>
<organism evidence="1 2">
    <name type="scientific">Penicillium cf. viridicatum</name>
    <dbReference type="NCBI Taxonomy" id="2972119"/>
    <lineage>
        <taxon>Eukaryota</taxon>
        <taxon>Fungi</taxon>
        <taxon>Dikarya</taxon>
        <taxon>Ascomycota</taxon>
        <taxon>Pezizomycotina</taxon>
        <taxon>Eurotiomycetes</taxon>
        <taxon>Eurotiomycetidae</taxon>
        <taxon>Eurotiales</taxon>
        <taxon>Aspergillaceae</taxon>
        <taxon>Penicillium</taxon>
    </lineage>
</organism>
<sequence length="72" mass="8168">MLNDTGSDSLTIFQHETLTLESTCVSYFPAIWVSAFVMANGSREYLLCFDMEMQIEKEDGTPWGPWCVEPVV</sequence>
<comment type="caution">
    <text evidence="1">The sequence shown here is derived from an EMBL/GenBank/DDBJ whole genome shotgun (WGS) entry which is preliminary data.</text>
</comment>
<name>A0A9W9MUB5_9EURO</name>